<evidence type="ECO:0000313" key="3">
    <source>
        <dbReference type="EMBL" id="PFX26578.1"/>
    </source>
</evidence>
<evidence type="ECO:0000259" key="2">
    <source>
        <dbReference type="PROSITE" id="PS50017"/>
    </source>
</evidence>
<dbReference type="PROSITE" id="PS50005">
    <property type="entry name" value="TPR"/>
    <property type="match status" value="2"/>
</dbReference>
<keyword evidence="1" id="KW-0802">TPR repeat</keyword>
<dbReference type="SMART" id="SM00005">
    <property type="entry name" value="DEATH"/>
    <property type="match status" value="3"/>
</dbReference>
<dbReference type="SUPFAM" id="SSF47986">
    <property type="entry name" value="DEATH domain"/>
    <property type="match status" value="3"/>
</dbReference>
<dbReference type="PANTHER" id="PTHR14657:SF2">
    <property type="entry name" value="IGF-LIKE FAMILY RECEPTOR 1"/>
    <property type="match status" value="1"/>
</dbReference>
<evidence type="ECO:0000256" key="1">
    <source>
        <dbReference type="PROSITE-ProRule" id="PRU00339"/>
    </source>
</evidence>
<name>A0A2B4SDA9_STYPI</name>
<dbReference type="Proteomes" id="UP000225706">
    <property type="component" value="Unassembled WGS sequence"/>
</dbReference>
<feature type="domain" description="Death" evidence="2">
    <location>
        <begin position="241"/>
        <end position="309"/>
    </location>
</feature>
<dbReference type="GO" id="GO:0007165">
    <property type="term" value="P:signal transduction"/>
    <property type="evidence" value="ECO:0007669"/>
    <property type="project" value="InterPro"/>
</dbReference>
<dbReference type="InterPro" id="IPR019734">
    <property type="entry name" value="TPR_rpt"/>
</dbReference>
<evidence type="ECO:0000313" key="4">
    <source>
        <dbReference type="Proteomes" id="UP000225706"/>
    </source>
</evidence>
<dbReference type="InterPro" id="IPR011029">
    <property type="entry name" value="DEATH-like_dom_sf"/>
</dbReference>
<feature type="repeat" description="TPR" evidence="1">
    <location>
        <begin position="739"/>
        <end position="772"/>
    </location>
</feature>
<dbReference type="SMART" id="SM00028">
    <property type="entry name" value="TPR"/>
    <property type="match status" value="3"/>
</dbReference>
<reference evidence="4" key="1">
    <citation type="journal article" date="2017" name="bioRxiv">
        <title>Comparative analysis of the genomes of Stylophora pistillata and Acropora digitifera provides evidence for extensive differences between species of corals.</title>
        <authorList>
            <person name="Voolstra C.R."/>
            <person name="Li Y."/>
            <person name="Liew Y.J."/>
            <person name="Baumgarten S."/>
            <person name="Zoccola D."/>
            <person name="Flot J.-F."/>
            <person name="Tambutte S."/>
            <person name="Allemand D."/>
            <person name="Aranda M."/>
        </authorList>
    </citation>
    <scope>NUCLEOTIDE SEQUENCE [LARGE SCALE GENOMIC DNA]</scope>
</reference>
<dbReference type="InterPro" id="IPR042355">
    <property type="entry name" value="IGFLR1"/>
</dbReference>
<dbReference type="GO" id="GO:0005886">
    <property type="term" value="C:plasma membrane"/>
    <property type="evidence" value="ECO:0007669"/>
    <property type="project" value="TreeGrafter"/>
</dbReference>
<dbReference type="InterPro" id="IPR011990">
    <property type="entry name" value="TPR-like_helical_dom_sf"/>
</dbReference>
<accession>A0A2B4SDA9</accession>
<feature type="repeat" description="TPR" evidence="1">
    <location>
        <begin position="780"/>
        <end position="813"/>
    </location>
</feature>
<proteinExistence type="predicted"/>
<dbReference type="AlphaFoldDB" id="A0A2B4SDA9"/>
<dbReference type="EMBL" id="LSMT01000123">
    <property type="protein sequence ID" value="PFX26578.1"/>
    <property type="molecule type" value="Genomic_DNA"/>
</dbReference>
<dbReference type="Gene3D" id="1.10.533.10">
    <property type="entry name" value="Death Domain, Fas"/>
    <property type="match status" value="3"/>
</dbReference>
<gene>
    <name evidence="3" type="primary">nphp3</name>
    <name evidence="3" type="ORF">AWC38_SpisGene8752</name>
</gene>
<feature type="domain" description="Death" evidence="2">
    <location>
        <begin position="141"/>
        <end position="207"/>
    </location>
</feature>
<feature type="domain" description="Death" evidence="2">
    <location>
        <begin position="42"/>
        <end position="108"/>
    </location>
</feature>
<organism evidence="3 4">
    <name type="scientific">Stylophora pistillata</name>
    <name type="common">Smooth cauliflower coral</name>
    <dbReference type="NCBI Taxonomy" id="50429"/>
    <lineage>
        <taxon>Eukaryota</taxon>
        <taxon>Metazoa</taxon>
        <taxon>Cnidaria</taxon>
        <taxon>Anthozoa</taxon>
        <taxon>Hexacorallia</taxon>
        <taxon>Scleractinia</taxon>
        <taxon>Astrocoeniina</taxon>
        <taxon>Pocilloporidae</taxon>
        <taxon>Stylophora</taxon>
    </lineage>
</organism>
<dbReference type="PANTHER" id="PTHR14657">
    <property type="entry name" value="IGF-LIKE FAMILY RECEPTOR 1"/>
    <property type="match status" value="1"/>
</dbReference>
<dbReference type="OrthoDB" id="626167at2759"/>
<dbReference type="InterPro" id="IPR000488">
    <property type="entry name" value="Death_dom"/>
</dbReference>
<comment type="caution">
    <text evidence="3">The sequence shown here is derived from an EMBL/GenBank/DDBJ whole genome shotgun (WGS) entry which is preliminary data.</text>
</comment>
<sequence>MSFAVIYAGSKLRSIQTVLRSNLEFIEQFSLCLDREMRSIPNWRHLAAELEVDVDVIRRLEQYRDFSPTIRLFEYLEQKRPDLTIRHLKDAFVEIKRNDLVRLLAVEASSGDSEKVKDAIRADLLDEIALALDDSSLVLSNWKTLAVKLGVSRDACREMERQSMESPAGKLFQYLATSLPEMTLSSLKKALESVERGDLINFLLEQNLGDDVVLKNIIVPGSDLHERMTQELNREGPGIKNWRHVASKLKIPAYVYGNFADFEQTRKSPTKKILEWVVARFPGKTLSDLAEALDKIQRNDAIQIISKYYPDTVDLALEKLSSSSQESVTMPDSTDQVICTSHKKTEHGSSKESFTMPDSTGQVLYTSHKKAEHGSRPSQDVKVEEESGYYGGLSDRTVLVGGCDTCEGFNVIYALSLKTADVIVEEENQKIVVMASTFPFGFTQEQFEKVFGLPEADNFQKRLNCFKESNLLRYDRRKCQYFLNRSTIDFLSLKPYYRKAKSIFTRHYSDLAVSLCKTFLTKDCKTAIDQYRSEKDNIREAMAWCGGDHLELEQTVRERAIAAFNEAATFLAKVMPKQEFQSLFYKLACRCAFHMQLRCACLTNIGMKVVLSCTCTPYICPRALNQAKEILTRANELQSTAKGVCDATRAQCLSKLGFCYVREGRVEKGFEYIDVALKLRKEKAEKSKRSKDEVMLAACINDLAASQMVQRNHMLAIHTRLQHVLPVYEKNLGDHPFTATTINWIGNSYHALGDYDNAIKYIGKSVEMRAKLLGPHQETARSLYDLGVAFTAKQNYETALKYLEEAVGLQEEVLDTYDELIYTHQAMSIALLGLGRIEEAEEEMKRSVECAKKLDSWEAPSEMIGTQELEFDWEHF</sequence>
<dbReference type="Gene3D" id="1.25.40.10">
    <property type="entry name" value="Tetratricopeptide repeat domain"/>
    <property type="match status" value="1"/>
</dbReference>
<dbReference type="SUPFAM" id="SSF48452">
    <property type="entry name" value="TPR-like"/>
    <property type="match status" value="1"/>
</dbReference>
<protein>
    <submittedName>
        <fullName evidence="3">Nephrocystin-3</fullName>
    </submittedName>
</protein>
<dbReference type="PROSITE" id="PS50017">
    <property type="entry name" value="DEATH_DOMAIN"/>
    <property type="match status" value="3"/>
</dbReference>
<dbReference type="Pfam" id="PF00531">
    <property type="entry name" value="Death"/>
    <property type="match status" value="2"/>
</dbReference>
<keyword evidence="4" id="KW-1185">Reference proteome</keyword>
<dbReference type="Pfam" id="PF13424">
    <property type="entry name" value="TPR_12"/>
    <property type="match status" value="1"/>
</dbReference>